<dbReference type="InterPro" id="IPR036390">
    <property type="entry name" value="WH_DNA-bd_sf"/>
</dbReference>
<evidence type="ECO:0000313" key="5">
    <source>
        <dbReference type="EMBL" id="MDT2760704.1"/>
    </source>
</evidence>
<dbReference type="EMBL" id="JARQAJ010000013">
    <property type="protein sequence ID" value="MDT2760704.1"/>
    <property type="molecule type" value="Genomic_DNA"/>
</dbReference>
<dbReference type="InterPro" id="IPR000835">
    <property type="entry name" value="HTH_MarR-typ"/>
</dbReference>
<protein>
    <submittedName>
        <fullName evidence="5">MarR family transcriptional regulator</fullName>
    </submittedName>
</protein>
<dbReference type="Proteomes" id="UP001181046">
    <property type="component" value="Unassembled WGS sequence"/>
</dbReference>
<name>A0ABU3FDH6_9ENTE</name>
<dbReference type="SUPFAM" id="SSF46785">
    <property type="entry name" value="Winged helix' DNA-binding domain"/>
    <property type="match status" value="1"/>
</dbReference>
<dbReference type="Gene3D" id="1.10.10.10">
    <property type="entry name" value="Winged helix-like DNA-binding domain superfamily/Winged helix DNA-binding domain"/>
    <property type="match status" value="1"/>
</dbReference>
<dbReference type="PANTHER" id="PTHR42756">
    <property type="entry name" value="TRANSCRIPTIONAL REGULATOR, MARR"/>
    <property type="match status" value="1"/>
</dbReference>
<reference evidence="5" key="1">
    <citation type="submission" date="2023-03" db="EMBL/GenBank/DDBJ databases">
        <authorList>
            <person name="Shen W."/>
            <person name="Cai J."/>
        </authorList>
    </citation>
    <scope>NUCLEOTIDE SEQUENCE</scope>
    <source>
        <strain evidence="5">P66-3</strain>
    </source>
</reference>
<dbReference type="InterPro" id="IPR036388">
    <property type="entry name" value="WH-like_DNA-bd_sf"/>
</dbReference>
<keyword evidence="6" id="KW-1185">Reference proteome</keyword>
<keyword evidence="3" id="KW-0804">Transcription</keyword>
<sequence>MTFTKEDGLIQRVALLNQAITIHVNQLFDSPHINSTNYFYLLKLLDYPEITQSNFSALVKLNQSTITRAINTLVKNGYIDKLSSDDKRSALLKLTPLGKETALSIKEKVEELNQYLLPDQSDSQMVQLLEEMEQRLDKLDQKNPEKN</sequence>
<gene>
    <name evidence="5" type="ORF">P7H27_13175</name>
</gene>
<evidence type="ECO:0000256" key="1">
    <source>
        <dbReference type="ARBA" id="ARBA00023015"/>
    </source>
</evidence>
<organism evidence="5 6">
    <name type="scientific">Enterococcus xiangfangensis</name>
    <dbReference type="NCBI Taxonomy" id="1296537"/>
    <lineage>
        <taxon>Bacteria</taxon>
        <taxon>Bacillati</taxon>
        <taxon>Bacillota</taxon>
        <taxon>Bacilli</taxon>
        <taxon>Lactobacillales</taxon>
        <taxon>Enterococcaceae</taxon>
        <taxon>Enterococcus</taxon>
    </lineage>
</organism>
<dbReference type="SMART" id="SM00347">
    <property type="entry name" value="HTH_MARR"/>
    <property type="match status" value="1"/>
</dbReference>
<keyword evidence="1" id="KW-0805">Transcription regulation</keyword>
<evidence type="ECO:0000259" key="4">
    <source>
        <dbReference type="PROSITE" id="PS50995"/>
    </source>
</evidence>
<dbReference type="RefSeq" id="WP_311830551.1">
    <property type="nucleotide sequence ID" value="NZ_JARQAJ010000013.1"/>
</dbReference>
<accession>A0ABU3FDH6</accession>
<keyword evidence="2" id="KW-0238">DNA-binding</keyword>
<evidence type="ECO:0000313" key="6">
    <source>
        <dbReference type="Proteomes" id="UP001181046"/>
    </source>
</evidence>
<dbReference type="Pfam" id="PF01047">
    <property type="entry name" value="MarR"/>
    <property type="match status" value="1"/>
</dbReference>
<proteinExistence type="predicted"/>
<comment type="caution">
    <text evidence="5">The sequence shown here is derived from an EMBL/GenBank/DDBJ whole genome shotgun (WGS) entry which is preliminary data.</text>
</comment>
<evidence type="ECO:0000256" key="2">
    <source>
        <dbReference type="ARBA" id="ARBA00023125"/>
    </source>
</evidence>
<evidence type="ECO:0000256" key="3">
    <source>
        <dbReference type="ARBA" id="ARBA00023163"/>
    </source>
</evidence>
<feature type="domain" description="HTH marR-type" evidence="4">
    <location>
        <begin position="6"/>
        <end position="138"/>
    </location>
</feature>
<dbReference type="PANTHER" id="PTHR42756:SF1">
    <property type="entry name" value="TRANSCRIPTIONAL REPRESSOR OF EMRAB OPERON"/>
    <property type="match status" value="1"/>
</dbReference>
<dbReference type="PROSITE" id="PS50995">
    <property type="entry name" value="HTH_MARR_2"/>
    <property type="match status" value="1"/>
</dbReference>